<comment type="caution">
    <text evidence="8">The sequence shown here is derived from an EMBL/GenBank/DDBJ whole genome shotgun (WGS) entry which is preliminary data.</text>
</comment>
<dbReference type="SUPFAM" id="SSF48647">
    <property type="entry name" value="Fungal elicitin"/>
    <property type="match status" value="1"/>
</dbReference>
<evidence type="ECO:0000256" key="1">
    <source>
        <dbReference type="ARBA" id="ARBA00004613"/>
    </source>
</evidence>
<reference evidence="8" key="2">
    <citation type="journal article" date="2023" name="Microbiol Resour">
        <title>Decontamination and Annotation of the Draft Genome Sequence of the Oomycete Lagenidium giganteum ARSEF 373.</title>
        <authorList>
            <person name="Morgan W.R."/>
            <person name="Tartar A."/>
        </authorList>
    </citation>
    <scope>NUCLEOTIDE SEQUENCE</scope>
    <source>
        <strain evidence="8">ARSEF 373</strain>
    </source>
</reference>
<evidence type="ECO:0008006" key="10">
    <source>
        <dbReference type="Google" id="ProtNLM"/>
    </source>
</evidence>
<keyword evidence="9" id="KW-1185">Reference proteome</keyword>
<dbReference type="InterPro" id="IPR002200">
    <property type="entry name" value="Elicitin"/>
</dbReference>
<dbReference type="GO" id="GO:0005576">
    <property type="term" value="C:extracellular region"/>
    <property type="evidence" value="ECO:0007669"/>
    <property type="project" value="UniProtKB-SubCell"/>
</dbReference>
<keyword evidence="7" id="KW-0732">Signal</keyword>
<comment type="similarity">
    <text evidence="2">Belongs to the elicitin family.</text>
</comment>
<organism evidence="8 9">
    <name type="scientific">Lagenidium giganteum</name>
    <dbReference type="NCBI Taxonomy" id="4803"/>
    <lineage>
        <taxon>Eukaryota</taxon>
        <taxon>Sar</taxon>
        <taxon>Stramenopiles</taxon>
        <taxon>Oomycota</taxon>
        <taxon>Peronosporomycetes</taxon>
        <taxon>Pythiales</taxon>
        <taxon>Pythiaceae</taxon>
    </lineage>
</organism>
<feature type="region of interest" description="Disordered" evidence="6">
    <location>
        <begin position="218"/>
        <end position="240"/>
    </location>
</feature>
<protein>
    <recommendedName>
        <fullName evidence="10">Elicitin-like protein</fullName>
    </recommendedName>
</protein>
<comment type="subcellular location">
    <subcellularLocation>
        <location evidence="1">Secreted</location>
    </subcellularLocation>
</comment>
<keyword evidence="4" id="KW-0928">Hypersensitive response elicitation</keyword>
<evidence type="ECO:0000313" key="9">
    <source>
        <dbReference type="Proteomes" id="UP001146120"/>
    </source>
</evidence>
<dbReference type="Proteomes" id="UP001146120">
    <property type="component" value="Unassembled WGS sequence"/>
</dbReference>
<dbReference type="EMBL" id="DAKRPA010000002">
    <property type="protein sequence ID" value="DBA05210.1"/>
    <property type="molecule type" value="Genomic_DNA"/>
</dbReference>
<dbReference type="Gene3D" id="1.10.239.10">
    <property type="entry name" value="Elicitin domain"/>
    <property type="match status" value="1"/>
</dbReference>
<keyword evidence="3" id="KW-0964">Secreted</keyword>
<evidence type="ECO:0000313" key="8">
    <source>
        <dbReference type="EMBL" id="DBA05210.1"/>
    </source>
</evidence>
<evidence type="ECO:0000256" key="3">
    <source>
        <dbReference type="ARBA" id="ARBA00022525"/>
    </source>
</evidence>
<dbReference type="Pfam" id="PF00964">
    <property type="entry name" value="Elicitin"/>
    <property type="match status" value="1"/>
</dbReference>
<dbReference type="InterPro" id="IPR036470">
    <property type="entry name" value="Elicitin_sf"/>
</dbReference>
<evidence type="ECO:0000256" key="5">
    <source>
        <dbReference type="ARBA" id="ARBA00023157"/>
    </source>
</evidence>
<dbReference type="AlphaFoldDB" id="A0AAV2ZRH6"/>
<dbReference type="GO" id="GO:0052040">
    <property type="term" value="P:symbiont-mediated perturbation of host programmed cell death"/>
    <property type="evidence" value="ECO:0007669"/>
    <property type="project" value="UniProtKB-KW"/>
</dbReference>
<dbReference type="SMART" id="SM01187">
    <property type="entry name" value="Elicitin"/>
    <property type="match status" value="1"/>
</dbReference>
<feature type="chain" id="PRO_5043449937" description="Elicitin-like protein" evidence="7">
    <location>
        <begin position="36"/>
        <end position="292"/>
    </location>
</feature>
<gene>
    <name evidence="8" type="ORF">N0F65_005060</name>
</gene>
<reference evidence="8" key="1">
    <citation type="submission" date="2022-11" db="EMBL/GenBank/DDBJ databases">
        <authorList>
            <person name="Morgan W.R."/>
            <person name="Tartar A."/>
        </authorList>
    </citation>
    <scope>NUCLEOTIDE SEQUENCE</scope>
    <source>
        <strain evidence="8">ARSEF 373</strain>
    </source>
</reference>
<proteinExistence type="inferred from homology"/>
<evidence type="ECO:0000256" key="2">
    <source>
        <dbReference type="ARBA" id="ARBA00009544"/>
    </source>
</evidence>
<evidence type="ECO:0000256" key="4">
    <source>
        <dbReference type="ARBA" id="ARBA00022978"/>
    </source>
</evidence>
<name>A0AAV2ZRH6_9STRA</name>
<evidence type="ECO:0000256" key="6">
    <source>
        <dbReference type="SAM" id="MobiDB-lite"/>
    </source>
</evidence>
<keyword evidence="5" id="KW-1015">Disulfide bond</keyword>
<accession>A0AAV2ZRH6</accession>
<evidence type="ECO:0000256" key="7">
    <source>
        <dbReference type="SAM" id="SignalP"/>
    </source>
</evidence>
<feature type="signal peptide" evidence="7">
    <location>
        <begin position="1"/>
        <end position="35"/>
    </location>
</feature>
<sequence length="292" mass="31796">MQRKRCPTAKKGRALLVLAVLVVALQLAAVDHCRADSSLPSSSEVSNLLAQIGPVPCSDDAVVTINKVFGNNQLLVDGCYNDTGYSVFPLSGTLPSQEQTMRMCASPACTDLLSGVVLAKLPECQYQNGSARSLAETFFRIRVDLANHRTSPKPEEFSQLYNLNMLVNEVVQNATLTTTMKSQISAASIKDQMNPAEINPDVVLSDNYVFYVNNNRKASDKRTGVSPTDSGKDNMTGEEGRVMDDDVHTTVTVSADNLVEVYAYIAVVWVCMNISYFWLTHCGDPAVGTDKL</sequence>